<accession>G3PGI9</accession>
<evidence type="ECO:0000313" key="2">
    <source>
        <dbReference type="Ensembl" id="ENSGACP00000016713.1"/>
    </source>
</evidence>
<name>G3PGI9_GASAC</name>
<sequence>MASGPCSRAEELPPALPVKQLRRLSSARSEFDSATLSPVGLQHPNCACDDVFSDSADCHAVLCPVHQRYDPLRHQLRFFSDGTPPPVPKKRLSRTLSLPGNNVPQLSPLSPLQRRPQNFDNPAYMLAPVPDAQFHEETG</sequence>
<dbReference type="STRING" id="69293.ENSGACP00000016713"/>
<organism evidence="2">
    <name type="scientific">Gasterosteus aculeatus</name>
    <name type="common">Three-spined stickleback</name>
    <dbReference type="NCBI Taxonomy" id="69293"/>
    <lineage>
        <taxon>Eukaryota</taxon>
        <taxon>Metazoa</taxon>
        <taxon>Chordata</taxon>
        <taxon>Craniata</taxon>
        <taxon>Vertebrata</taxon>
        <taxon>Euteleostomi</taxon>
        <taxon>Actinopterygii</taxon>
        <taxon>Neopterygii</taxon>
        <taxon>Teleostei</taxon>
        <taxon>Neoteleostei</taxon>
        <taxon>Acanthomorphata</taxon>
        <taxon>Eupercaria</taxon>
        <taxon>Perciformes</taxon>
        <taxon>Cottioidei</taxon>
        <taxon>Gasterosteales</taxon>
        <taxon>Gasterosteidae</taxon>
        <taxon>Gasterosteus</taxon>
    </lineage>
</organism>
<dbReference type="InParanoid" id="G3PGI9"/>
<proteinExistence type="predicted"/>
<protein>
    <submittedName>
        <fullName evidence="2">Uncharacterized protein</fullName>
    </submittedName>
</protein>
<evidence type="ECO:0000256" key="1">
    <source>
        <dbReference type="SAM" id="MobiDB-lite"/>
    </source>
</evidence>
<reference evidence="2" key="2">
    <citation type="submission" date="2024-04" db="UniProtKB">
        <authorList>
            <consortium name="Ensembl"/>
        </authorList>
    </citation>
    <scope>IDENTIFICATION</scope>
</reference>
<dbReference type="Ensembl" id="ENSGACT00000016747.1">
    <property type="protein sequence ID" value="ENSGACP00000016713.1"/>
    <property type="gene ID" value="ENSGACG00000012649.1"/>
</dbReference>
<reference evidence="2" key="1">
    <citation type="submission" date="2006-01" db="EMBL/GenBank/DDBJ databases">
        <authorList>
            <person name="Lindblad-Toh K."/>
            <person name="Mauceli E."/>
            <person name="Grabherr M."/>
            <person name="Chang J.L."/>
            <person name="Lander E.S."/>
        </authorList>
    </citation>
    <scope>NUCLEOTIDE SEQUENCE [LARGE SCALE GENOMIC DNA]</scope>
</reference>
<feature type="compositionally biased region" description="Polar residues" evidence="1">
    <location>
        <begin position="94"/>
        <end position="113"/>
    </location>
</feature>
<dbReference type="AlphaFoldDB" id="G3PGI9"/>
<dbReference type="Bgee" id="ENSGACG00000012649">
    <property type="expression patterns" value="Expressed in intestinal epithelial cell and 2 other cell types or tissues"/>
</dbReference>
<feature type="region of interest" description="Disordered" evidence="1">
    <location>
        <begin position="93"/>
        <end position="113"/>
    </location>
</feature>